<feature type="transmembrane region" description="Helical" evidence="1">
    <location>
        <begin position="18"/>
        <end position="36"/>
    </location>
</feature>
<name>A0A398CSI2_9BACL</name>
<dbReference type="Proteomes" id="UP000266340">
    <property type="component" value="Unassembled WGS sequence"/>
</dbReference>
<dbReference type="AlphaFoldDB" id="A0A398CSI2"/>
<reference evidence="2 3" key="1">
    <citation type="submission" date="2018-09" db="EMBL/GenBank/DDBJ databases">
        <title>Cohnella cavernae sp. nov., isolated from a karst cave.</title>
        <authorList>
            <person name="Zhu H."/>
        </authorList>
    </citation>
    <scope>NUCLEOTIDE SEQUENCE [LARGE SCALE GENOMIC DNA]</scope>
    <source>
        <strain evidence="2 3">K2E09-144</strain>
    </source>
</reference>
<protein>
    <submittedName>
        <fullName evidence="2">Uncharacterized protein</fullName>
    </submittedName>
</protein>
<keyword evidence="1" id="KW-0472">Membrane</keyword>
<keyword evidence="1" id="KW-1133">Transmembrane helix</keyword>
<comment type="caution">
    <text evidence="2">The sequence shown here is derived from an EMBL/GenBank/DDBJ whole genome shotgun (WGS) entry which is preliminary data.</text>
</comment>
<keyword evidence="1" id="KW-0812">Transmembrane</keyword>
<evidence type="ECO:0000313" key="2">
    <source>
        <dbReference type="EMBL" id="RIE02757.1"/>
    </source>
</evidence>
<keyword evidence="3" id="KW-1185">Reference proteome</keyword>
<evidence type="ECO:0000313" key="3">
    <source>
        <dbReference type="Proteomes" id="UP000266340"/>
    </source>
</evidence>
<organism evidence="2 3">
    <name type="scientific">Cohnella faecalis</name>
    <dbReference type="NCBI Taxonomy" id="2315694"/>
    <lineage>
        <taxon>Bacteria</taxon>
        <taxon>Bacillati</taxon>
        <taxon>Bacillota</taxon>
        <taxon>Bacilli</taxon>
        <taxon>Bacillales</taxon>
        <taxon>Paenibacillaceae</taxon>
        <taxon>Cohnella</taxon>
    </lineage>
</organism>
<dbReference type="OrthoDB" id="2679169at2"/>
<dbReference type="RefSeq" id="WP_119150790.1">
    <property type="nucleotide sequence ID" value="NZ_JBHSOV010000035.1"/>
</dbReference>
<evidence type="ECO:0000256" key="1">
    <source>
        <dbReference type="SAM" id="Phobius"/>
    </source>
</evidence>
<gene>
    <name evidence="2" type="ORF">D3H35_19130</name>
</gene>
<sequence length="151" mass="16060">MNFDNWTSDAWLTFAQDHWVVIVVAVVAIFIVVNVVKTVVKWGLIAAIVVGIVVYGGYSVDDLKAVGADLTSKVSAELKDQAINAMAGEAKEATYTDNGDGTYTVKSSKLELTGKPGSGEVSVSFNGSTLGTWQLEGAVKQFVEQARKSAK</sequence>
<feature type="transmembrane region" description="Helical" evidence="1">
    <location>
        <begin position="43"/>
        <end position="60"/>
    </location>
</feature>
<dbReference type="EMBL" id="QXJM01000039">
    <property type="protein sequence ID" value="RIE02757.1"/>
    <property type="molecule type" value="Genomic_DNA"/>
</dbReference>
<proteinExistence type="predicted"/>
<accession>A0A398CSI2</accession>